<dbReference type="OrthoDB" id="9853403at2"/>
<feature type="transmembrane region" description="Helical" evidence="2">
    <location>
        <begin position="154"/>
        <end position="180"/>
    </location>
</feature>
<dbReference type="AlphaFoldDB" id="A0A401ZDR9"/>
<evidence type="ECO:0000256" key="2">
    <source>
        <dbReference type="SAM" id="Phobius"/>
    </source>
</evidence>
<accession>A0A401ZDR9</accession>
<feature type="compositionally biased region" description="Polar residues" evidence="1">
    <location>
        <begin position="16"/>
        <end position="33"/>
    </location>
</feature>
<feature type="compositionally biased region" description="Basic and acidic residues" evidence="1">
    <location>
        <begin position="57"/>
        <end position="68"/>
    </location>
</feature>
<gene>
    <name evidence="3" type="ORF">KDAU_23240</name>
</gene>
<protein>
    <submittedName>
        <fullName evidence="3">Uncharacterized protein</fullName>
    </submittedName>
</protein>
<keyword evidence="2" id="KW-0472">Membrane</keyword>
<dbReference type="Proteomes" id="UP000287224">
    <property type="component" value="Unassembled WGS sequence"/>
</dbReference>
<name>A0A401ZDR9_9CHLR</name>
<reference evidence="4" key="1">
    <citation type="submission" date="2018-12" db="EMBL/GenBank/DDBJ databases">
        <title>Tengunoibacter tsumagoiensis gen. nov., sp. nov., Dictyobacter kobayashii sp. nov., D. alpinus sp. nov., and D. joshuensis sp. nov. and description of Dictyobacteraceae fam. nov. within the order Ktedonobacterales isolated from Tengu-no-mugimeshi.</title>
        <authorList>
            <person name="Wang C.M."/>
            <person name="Zheng Y."/>
            <person name="Sakai Y."/>
            <person name="Toyoda A."/>
            <person name="Minakuchi Y."/>
            <person name="Abe K."/>
            <person name="Yokota A."/>
            <person name="Yabe S."/>
        </authorList>
    </citation>
    <scope>NUCLEOTIDE SEQUENCE [LARGE SCALE GENOMIC DNA]</scope>
    <source>
        <strain evidence="4">S-27</strain>
    </source>
</reference>
<keyword evidence="4" id="KW-1185">Reference proteome</keyword>
<feature type="transmembrane region" description="Helical" evidence="2">
    <location>
        <begin position="130"/>
        <end position="148"/>
    </location>
</feature>
<sequence length="194" mass="22824">MSQQEFMPEPQRERVTNQGNEEIYTQSYSQYRASSDMPKRDHPADFEATIPPYSYQARDHAERREGEATGHTTYQHPHREDQRPHQAFPRMSRIGTTFQQGYRFYKQRRQRFDAPEGGRPMSQAAPAPRWGVLLLLGLVFLCALPILIKLLLLLFAAMIVMGFISLLLILGGLIIYHLYIKKCWRALNSRWRWW</sequence>
<keyword evidence="2" id="KW-1133">Transmembrane helix</keyword>
<proteinExistence type="predicted"/>
<feature type="region of interest" description="Disordered" evidence="1">
    <location>
        <begin position="1"/>
        <end position="86"/>
    </location>
</feature>
<dbReference type="EMBL" id="BIFQ01000001">
    <property type="protein sequence ID" value="GCE04995.1"/>
    <property type="molecule type" value="Genomic_DNA"/>
</dbReference>
<keyword evidence="2" id="KW-0812">Transmembrane</keyword>
<evidence type="ECO:0000256" key="1">
    <source>
        <dbReference type="SAM" id="MobiDB-lite"/>
    </source>
</evidence>
<organism evidence="3 4">
    <name type="scientific">Dictyobacter aurantiacus</name>
    <dbReference type="NCBI Taxonomy" id="1936993"/>
    <lineage>
        <taxon>Bacteria</taxon>
        <taxon>Bacillati</taxon>
        <taxon>Chloroflexota</taxon>
        <taxon>Ktedonobacteria</taxon>
        <taxon>Ktedonobacterales</taxon>
        <taxon>Dictyobacteraceae</taxon>
        <taxon>Dictyobacter</taxon>
    </lineage>
</organism>
<dbReference type="RefSeq" id="WP_126596091.1">
    <property type="nucleotide sequence ID" value="NZ_BIFQ01000001.1"/>
</dbReference>
<comment type="caution">
    <text evidence="3">The sequence shown here is derived from an EMBL/GenBank/DDBJ whole genome shotgun (WGS) entry which is preliminary data.</text>
</comment>
<evidence type="ECO:0000313" key="4">
    <source>
        <dbReference type="Proteomes" id="UP000287224"/>
    </source>
</evidence>
<evidence type="ECO:0000313" key="3">
    <source>
        <dbReference type="EMBL" id="GCE04995.1"/>
    </source>
</evidence>